<accession>A0A7T0KFI0</accession>
<gene>
    <name evidence="1" type="ORF">G7Y31_01150</name>
</gene>
<dbReference type="AlphaFoldDB" id="A0A7T0KFI0"/>
<organism evidence="1 2">
    <name type="scientific">Corynebacterium lizhenjunii</name>
    <dbReference type="NCBI Taxonomy" id="2709394"/>
    <lineage>
        <taxon>Bacteria</taxon>
        <taxon>Bacillati</taxon>
        <taxon>Actinomycetota</taxon>
        <taxon>Actinomycetes</taxon>
        <taxon>Mycobacteriales</taxon>
        <taxon>Corynebacteriaceae</taxon>
        <taxon>Corynebacterium</taxon>
    </lineage>
</organism>
<protein>
    <submittedName>
        <fullName evidence="1">Uncharacterized protein</fullName>
    </submittedName>
</protein>
<reference evidence="1 2" key="1">
    <citation type="submission" date="2020-11" db="EMBL/GenBank/DDBJ databases">
        <title>Corynebacterium sp. ZJ-599.</title>
        <authorList>
            <person name="Zhou J."/>
        </authorList>
    </citation>
    <scope>NUCLEOTIDE SEQUENCE [LARGE SCALE GENOMIC DNA]</scope>
    <source>
        <strain evidence="1 2">ZJ-599</strain>
    </source>
</reference>
<dbReference type="EMBL" id="CP064954">
    <property type="protein sequence ID" value="QPK79360.1"/>
    <property type="molecule type" value="Genomic_DNA"/>
</dbReference>
<evidence type="ECO:0000313" key="1">
    <source>
        <dbReference type="EMBL" id="QPK79360.1"/>
    </source>
</evidence>
<dbReference type="RefSeq" id="WP_165011089.1">
    <property type="nucleotide sequence ID" value="NZ_CP064954.1"/>
</dbReference>
<keyword evidence="2" id="KW-1185">Reference proteome</keyword>
<dbReference type="KEGG" id="cliz:G7Y31_01150"/>
<proteinExistence type="predicted"/>
<sequence length="129" mass="14738">MAPRSYPKLSSWQADSLTVDYGRQINGFSAPAQLGDKIWLISARPRPGHDSEYDSVSPYHFDYKEHAIAEMDWLNADYPGDNYLLACITIGWISPDVLRRTDWRPPWAPIGLREEDQPYSPFPGHAAQF</sequence>
<name>A0A7T0KFI0_9CORY</name>
<dbReference type="Proteomes" id="UP000594681">
    <property type="component" value="Chromosome"/>
</dbReference>
<evidence type="ECO:0000313" key="2">
    <source>
        <dbReference type="Proteomes" id="UP000594681"/>
    </source>
</evidence>